<sequence>MYDTFSSGTNKVVTIIPLIKDEGINGDRDYLQWDSLSLMSLLNVYVIIAFYDRADLHSMPYAHPSKIDFKT</sequence>
<protein>
    <submittedName>
        <fullName evidence="1">Uncharacterized protein</fullName>
    </submittedName>
</protein>
<dbReference type="RefSeq" id="WP_217332055.1">
    <property type="nucleotide sequence ID" value="NZ_CP019645.1"/>
</dbReference>
<proteinExistence type="predicted"/>
<gene>
    <name evidence="1" type="ORF">XJ32_01015</name>
</gene>
<evidence type="ECO:0000313" key="2">
    <source>
        <dbReference type="Proteomes" id="UP000188298"/>
    </source>
</evidence>
<dbReference type="AlphaFoldDB" id="A0A1Q2LER5"/>
<reference evidence="1 2" key="1">
    <citation type="submission" date="2017-02" db="EMBL/GenBank/DDBJ databases">
        <title>Whole genome sequencing of Helicobacter bilis strain AAQJH.</title>
        <authorList>
            <person name="Conlan S."/>
            <person name="Thomas P.J."/>
            <person name="Mullikin J."/>
            <person name="Palmore T.N."/>
            <person name="Frank K.M."/>
            <person name="Segre J.A."/>
        </authorList>
    </citation>
    <scope>NUCLEOTIDE SEQUENCE [LARGE SCALE GENOMIC DNA]</scope>
    <source>
        <strain evidence="1 2">AAQJH</strain>
    </source>
</reference>
<organism evidence="1 2">
    <name type="scientific">Helicobacter bilis</name>
    <dbReference type="NCBI Taxonomy" id="37372"/>
    <lineage>
        <taxon>Bacteria</taxon>
        <taxon>Pseudomonadati</taxon>
        <taxon>Campylobacterota</taxon>
        <taxon>Epsilonproteobacteria</taxon>
        <taxon>Campylobacterales</taxon>
        <taxon>Helicobacteraceae</taxon>
        <taxon>Helicobacter</taxon>
    </lineage>
</organism>
<evidence type="ECO:0000313" key="1">
    <source>
        <dbReference type="EMBL" id="AQQ58910.1"/>
    </source>
</evidence>
<name>A0A1Q2LER5_9HELI</name>
<dbReference type="KEGG" id="hbl:XJ32_01015"/>
<dbReference type="EMBL" id="CP019645">
    <property type="protein sequence ID" value="AQQ58910.1"/>
    <property type="molecule type" value="Genomic_DNA"/>
</dbReference>
<dbReference type="Proteomes" id="UP000188298">
    <property type="component" value="Chromosome"/>
</dbReference>
<accession>A0A1Q2LER5</accession>